<dbReference type="GO" id="GO:0016491">
    <property type="term" value="F:oxidoreductase activity"/>
    <property type="evidence" value="ECO:0007669"/>
    <property type="project" value="UniProtKB-KW"/>
</dbReference>
<evidence type="ECO:0000313" key="3">
    <source>
        <dbReference type="EMBL" id="ENV00597.1"/>
    </source>
</evidence>
<dbReference type="InterPro" id="IPR043143">
    <property type="entry name" value="Mal/L-sulf/L-lact_DH-like_NADP"/>
</dbReference>
<dbReference type="eggNOG" id="COG2055">
    <property type="taxonomic scope" value="Bacteria"/>
</dbReference>
<keyword evidence="4" id="KW-1185">Reference proteome</keyword>
<dbReference type="HOGENOM" id="CLU_040452_0_0_6"/>
<evidence type="ECO:0000256" key="2">
    <source>
        <dbReference type="ARBA" id="ARBA00023002"/>
    </source>
</evidence>
<dbReference type="EMBL" id="APPE01000027">
    <property type="protein sequence ID" value="ENV00597.1"/>
    <property type="molecule type" value="Genomic_DNA"/>
</dbReference>
<organism evidence="3 4">
    <name type="scientific">Acinetobacter variabilis</name>
    <dbReference type="NCBI Taxonomy" id="70346"/>
    <lineage>
        <taxon>Bacteria</taxon>
        <taxon>Pseudomonadati</taxon>
        <taxon>Pseudomonadota</taxon>
        <taxon>Gammaproteobacteria</taxon>
        <taxon>Moraxellales</taxon>
        <taxon>Moraxellaceae</taxon>
        <taxon>Acinetobacter</taxon>
    </lineage>
</organism>
<dbReference type="InterPro" id="IPR003767">
    <property type="entry name" value="Malate/L-lactate_DH-like"/>
</dbReference>
<reference evidence="3 4" key="1">
    <citation type="submission" date="2013-02" db="EMBL/GenBank/DDBJ databases">
        <title>The Genome Sequence of Acinetobacter sp. NIPH 899.</title>
        <authorList>
            <consortium name="The Broad Institute Genome Sequencing Platform"/>
            <consortium name="The Broad Institute Genome Sequencing Center for Infectious Disease"/>
            <person name="Cerqueira G."/>
            <person name="Feldgarden M."/>
            <person name="Courvalin P."/>
            <person name="Perichon B."/>
            <person name="Grillot-Courvalin C."/>
            <person name="Clermont D."/>
            <person name="Rocha E."/>
            <person name="Yoon E.-J."/>
            <person name="Nemec A."/>
            <person name="Walker B."/>
            <person name="Young S.K."/>
            <person name="Zeng Q."/>
            <person name="Gargeya S."/>
            <person name="Fitzgerald M."/>
            <person name="Haas B."/>
            <person name="Abouelleil A."/>
            <person name="Alvarado L."/>
            <person name="Arachchi H.M."/>
            <person name="Berlin A.M."/>
            <person name="Chapman S.B."/>
            <person name="Dewar J."/>
            <person name="Goldberg J."/>
            <person name="Griggs A."/>
            <person name="Gujja S."/>
            <person name="Hansen M."/>
            <person name="Howarth C."/>
            <person name="Imamovic A."/>
            <person name="Larimer J."/>
            <person name="McCowan C."/>
            <person name="Murphy C."/>
            <person name="Neiman D."/>
            <person name="Pearson M."/>
            <person name="Priest M."/>
            <person name="Roberts A."/>
            <person name="Saif S."/>
            <person name="Shea T."/>
            <person name="Sisk P."/>
            <person name="Sykes S."/>
            <person name="Wortman J."/>
            <person name="Nusbaum C."/>
            <person name="Birren B."/>
        </authorList>
    </citation>
    <scope>NUCLEOTIDE SEQUENCE [LARGE SCALE GENOMIC DNA]</scope>
    <source>
        <strain evidence="3 4">NIPH 899</strain>
    </source>
</reference>
<comment type="caution">
    <text evidence="3">The sequence shown here is derived from an EMBL/GenBank/DDBJ whole genome shotgun (WGS) entry which is preliminary data.</text>
</comment>
<dbReference type="InterPro" id="IPR043144">
    <property type="entry name" value="Mal/L-sulf/L-lact_DH-like_ah"/>
</dbReference>
<dbReference type="SUPFAM" id="SSF89733">
    <property type="entry name" value="L-sulfolactate dehydrogenase-like"/>
    <property type="match status" value="1"/>
</dbReference>
<name>N8VL50_9GAMM</name>
<evidence type="ECO:0008006" key="5">
    <source>
        <dbReference type="Google" id="ProtNLM"/>
    </source>
</evidence>
<dbReference type="PANTHER" id="PTHR11091">
    <property type="entry name" value="OXIDOREDUCTASE-RELATED"/>
    <property type="match status" value="1"/>
</dbReference>
<sequence>MIELSFTQAKEFTEKILTKANYSPAHISAISDVVLKGQMDECASHGLYRLLNCIHTLKSGKVSADALPIFKNQTPVVLKVDAQKAMAPLALQQGIPQLIEKAKTFGIAMMALNNCVHFSALWYEIELLTQQGLVAFACTSNHAWVAPTGGKKPLFGTNPIAFGWPRQKKPPFIFDFATTAVARGEIELYRRTGRQVPEGWGIDEHGAATTDPLKILQNGAMLTFGAHKGSALAAMVELLAGPLIGDLLSLESIEYDEQTGSSPFGGELIIAFSPECILGGNYQQHLDRAETLFKGYEEQGARLPSQRRYEARAKAQQTQMIKIPQHLYDDLNHYLNN</sequence>
<dbReference type="Gene3D" id="1.10.1530.10">
    <property type="match status" value="1"/>
</dbReference>
<dbReference type="Proteomes" id="UP000013070">
    <property type="component" value="Unassembled WGS sequence"/>
</dbReference>
<comment type="similarity">
    <text evidence="1">Belongs to the LDH2/MDH2 oxidoreductase family.</text>
</comment>
<gene>
    <name evidence="3" type="ORF">F969_00464</name>
</gene>
<dbReference type="PANTHER" id="PTHR11091:SF0">
    <property type="entry name" value="MALATE DEHYDROGENASE"/>
    <property type="match status" value="1"/>
</dbReference>
<dbReference type="Pfam" id="PF02615">
    <property type="entry name" value="Ldh_2"/>
    <property type="match status" value="1"/>
</dbReference>
<evidence type="ECO:0000256" key="1">
    <source>
        <dbReference type="ARBA" id="ARBA00006056"/>
    </source>
</evidence>
<proteinExistence type="inferred from homology"/>
<protein>
    <recommendedName>
        <fullName evidence="5">Oxidoreductase</fullName>
    </recommendedName>
</protein>
<dbReference type="RefSeq" id="WP_004780579.1">
    <property type="nucleotide sequence ID" value="NZ_KB849397.1"/>
</dbReference>
<dbReference type="PATRIC" id="fig|1217710.3.peg.439"/>
<dbReference type="AlphaFoldDB" id="N8VL50"/>
<keyword evidence="2" id="KW-0560">Oxidoreductase</keyword>
<dbReference type="InterPro" id="IPR036111">
    <property type="entry name" value="Mal/L-sulfo/L-lacto_DH-like_sf"/>
</dbReference>
<accession>N8VL50</accession>
<dbReference type="Gene3D" id="3.30.1370.60">
    <property type="entry name" value="Hypothetical oxidoreductase yiak, domain 2"/>
    <property type="match status" value="1"/>
</dbReference>
<evidence type="ECO:0000313" key="4">
    <source>
        <dbReference type="Proteomes" id="UP000013070"/>
    </source>
</evidence>